<dbReference type="AlphaFoldDB" id="A0A919JCG6"/>
<organism evidence="2 3">
    <name type="scientific">Actinoplanes nipponensis</name>
    <dbReference type="NCBI Taxonomy" id="135950"/>
    <lineage>
        <taxon>Bacteria</taxon>
        <taxon>Bacillati</taxon>
        <taxon>Actinomycetota</taxon>
        <taxon>Actinomycetes</taxon>
        <taxon>Micromonosporales</taxon>
        <taxon>Micromonosporaceae</taxon>
        <taxon>Actinoplanes</taxon>
    </lineage>
</organism>
<sequence>MVDSAARGWWADDPISSPGEETLGRREFVDRLVAMFAEIGTQSSSTVLAVVGPWGSGKTSTVNLVLEKLDEKRWGIARLNPWALGSAEAIVAELLGAIRSALPEKARSAREKLKTYALYATPALGLIPGAGAATTKAFELAARRWTDEGTLQTHFEELETELAAIDRPVLVFVDDVDRLQPDELLALLRAIRVVGRLPNVHYVVAYDQLTLVDFLVVTHLRATCPPVYRAVLADRSWLTAPVAFEDDERLRAWRDGRRLADLPGLRAR</sequence>
<dbReference type="Proteomes" id="UP000647172">
    <property type="component" value="Unassembled WGS sequence"/>
</dbReference>
<reference evidence="2" key="1">
    <citation type="submission" date="2021-01" db="EMBL/GenBank/DDBJ databases">
        <title>Whole genome shotgun sequence of Actinoplanes nipponensis NBRC 14063.</title>
        <authorList>
            <person name="Komaki H."/>
            <person name="Tamura T."/>
        </authorList>
    </citation>
    <scope>NUCLEOTIDE SEQUENCE</scope>
    <source>
        <strain evidence="2">NBRC 14063</strain>
    </source>
</reference>
<dbReference type="RefSeq" id="WP_203763615.1">
    <property type="nucleotide sequence ID" value="NZ_BAAAYJ010000088.1"/>
</dbReference>
<accession>A0A919JCG6</accession>
<protein>
    <recommendedName>
        <fullName evidence="1">KAP NTPase domain-containing protein</fullName>
    </recommendedName>
</protein>
<gene>
    <name evidence="2" type="ORF">Ani05nite_03740</name>
</gene>
<dbReference type="InterPro" id="IPR011646">
    <property type="entry name" value="KAP_P-loop"/>
</dbReference>
<keyword evidence="3" id="KW-1185">Reference proteome</keyword>
<dbReference type="EMBL" id="BOMQ01000008">
    <property type="protein sequence ID" value="GIE46840.1"/>
    <property type="molecule type" value="Genomic_DNA"/>
</dbReference>
<comment type="caution">
    <text evidence="2">The sequence shown here is derived from an EMBL/GenBank/DDBJ whole genome shotgun (WGS) entry which is preliminary data.</text>
</comment>
<name>A0A919JCG6_9ACTN</name>
<proteinExistence type="predicted"/>
<dbReference type="SUPFAM" id="SSF52540">
    <property type="entry name" value="P-loop containing nucleoside triphosphate hydrolases"/>
    <property type="match status" value="1"/>
</dbReference>
<dbReference type="Gene3D" id="3.40.50.300">
    <property type="entry name" value="P-loop containing nucleotide triphosphate hydrolases"/>
    <property type="match status" value="1"/>
</dbReference>
<evidence type="ECO:0000259" key="1">
    <source>
        <dbReference type="Pfam" id="PF07693"/>
    </source>
</evidence>
<dbReference type="InterPro" id="IPR027417">
    <property type="entry name" value="P-loop_NTPase"/>
</dbReference>
<dbReference type="Pfam" id="PF07693">
    <property type="entry name" value="KAP_NTPase"/>
    <property type="match status" value="1"/>
</dbReference>
<evidence type="ECO:0000313" key="3">
    <source>
        <dbReference type="Proteomes" id="UP000647172"/>
    </source>
</evidence>
<feature type="domain" description="KAP NTPase" evidence="1">
    <location>
        <begin position="43"/>
        <end position="211"/>
    </location>
</feature>
<evidence type="ECO:0000313" key="2">
    <source>
        <dbReference type="EMBL" id="GIE46840.1"/>
    </source>
</evidence>